<evidence type="ECO:0000256" key="2">
    <source>
        <dbReference type="ARBA" id="ARBA00022729"/>
    </source>
</evidence>
<keyword evidence="2" id="KW-0732">Signal</keyword>
<evidence type="ECO:0000313" key="7">
    <source>
        <dbReference type="EnsemblPlants" id="EMT11858"/>
    </source>
</evidence>
<dbReference type="InterPro" id="IPR013128">
    <property type="entry name" value="Peptidase_C1A"/>
</dbReference>
<keyword evidence="4" id="KW-1015">Disulfide bond</keyword>
<feature type="domain" description="Cathepsin propeptide inhibitor" evidence="6">
    <location>
        <begin position="40"/>
        <end position="74"/>
    </location>
</feature>
<reference evidence="7" key="1">
    <citation type="submission" date="2015-06" db="UniProtKB">
        <authorList>
            <consortium name="EnsemblPlants"/>
        </authorList>
    </citation>
    <scope>IDENTIFICATION</scope>
</reference>
<dbReference type="AlphaFoldDB" id="M8C9Q6"/>
<protein>
    <submittedName>
        <fullName evidence="7">Vignain</fullName>
    </submittedName>
</protein>
<dbReference type="InterPro" id="IPR039417">
    <property type="entry name" value="Peptidase_C1A_papain-like"/>
</dbReference>
<evidence type="ECO:0000259" key="6">
    <source>
        <dbReference type="SMART" id="SM00848"/>
    </source>
</evidence>
<dbReference type="PROSITE" id="PS00639">
    <property type="entry name" value="THIOL_PROTEASE_HIS"/>
    <property type="match status" value="1"/>
</dbReference>
<accession>M8C9Q6</accession>
<evidence type="ECO:0000256" key="1">
    <source>
        <dbReference type="ARBA" id="ARBA00008455"/>
    </source>
</evidence>
<dbReference type="GO" id="GO:0008234">
    <property type="term" value="F:cysteine-type peptidase activity"/>
    <property type="evidence" value="ECO:0007669"/>
    <property type="project" value="InterPro"/>
</dbReference>
<proteinExistence type="inferred from homology"/>
<dbReference type="SUPFAM" id="SSF54001">
    <property type="entry name" value="Cysteine proteinases"/>
    <property type="match status" value="1"/>
</dbReference>
<name>M8C9Q6_AEGTA</name>
<evidence type="ECO:0000256" key="3">
    <source>
        <dbReference type="ARBA" id="ARBA00023145"/>
    </source>
</evidence>
<dbReference type="SMART" id="SM00848">
    <property type="entry name" value="Inhibitor_I29"/>
    <property type="match status" value="1"/>
</dbReference>
<dbReference type="PROSITE" id="PS00139">
    <property type="entry name" value="THIOL_PROTEASE_CYS"/>
    <property type="match status" value="1"/>
</dbReference>
<dbReference type="FunFam" id="3.90.70.10:FF:000204">
    <property type="entry name" value="Papain"/>
    <property type="match status" value="1"/>
</dbReference>
<organism evidence="7">
    <name type="scientific">Aegilops tauschii</name>
    <name type="common">Tausch's goatgrass</name>
    <name type="synonym">Aegilops squarrosa</name>
    <dbReference type="NCBI Taxonomy" id="37682"/>
    <lineage>
        <taxon>Eukaryota</taxon>
        <taxon>Viridiplantae</taxon>
        <taxon>Streptophyta</taxon>
        <taxon>Embryophyta</taxon>
        <taxon>Tracheophyta</taxon>
        <taxon>Spermatophyta</taxon>
        <taxon>Magnoliopsida</taxon>
        <taxon>Liliopsida</taxon>
        <taxon>Poales</taxon>
        <taxon>Poaceae</taxon>
        <taxon>BOP clade</taxon>
        <taxon>Pooideae</taxon>
        <taxon>Triticodae</taxon>
        <taxon>Triticeae</taxon>
        <taxon>Triticinae</taxon>
        <taxon>Aegilops</taxon>
    </lineage>
</organism>
<dbReference type="Pfam" id="PF00112">
    <property type="entry name" value="Peptidase_C1"/>
    <property type="match status" value="1"/>
</dbReference>
<dbReference type="InterPro" id="IPR025660">
    <property type="entry name" value="Pept_his_AS"/>
</dbReference>
<sequence>MAGTKMTTPFLLLLLIALMSSVVAARELAGGGEAAMQARHEEWMAKHGRQSNADGTKKYHLAVNKFADLTSEEFAARYTGFKPAPPGPKMLPGFKYENISLSVADEQGVDWRTTGAVTGVKYQGRCGCCWAFSAVAAVEGIHQITTGQLVSLSEQQLLDCTTENHGCGGGFMTSAFEYIVDNGGITTEDAYPYVTAQGRCDSDATRPAATTRGDPDALAAAVANQPVSVGIDGKQPSFQMYNGGIMTGDACGTEINHAVTVVGYGVEQDGTSYWLIKNSWGQNWGEGGYMKLQRGTGACGVDMLASYPVA</sequence>
<dbReference type="Gene3D" id="3.90.70.10">
    <property type="entry name" value="Cysteine proteinases"/>
    <property type="match status" value="1"/>
</dbReference>
<dbReference type="GO" id="GO:0006508">
    <property type="term" value="P:proteolysis"/>
    <property type="evidence" value="ECO:0007669"/>
    <property type="project" value="InterPro"/>
</dbReference>
<comment type="similarity">
    <text evidence="1">Belongs to the peptidase C1 family.</text>
</comment>
<dbReference type="PANTHER" id="PTHR12411">
    <property type="entry name" value="CYSTEINE PROTEASE FAMILY C1-RELATED"/>
    <property type="match status" value="1"/>
</dbReference>
<dbReference type="InterPro" id="IPR025661">
    <property type="entry name" value="Pept_asp_AS"/>
</dbReference>
<keyword evidence="3" id="KW-0865">Zymogen</keyword>
<dbReference type="PRINTS" id="PR00705">
    <property type="entry name" value="PAPAIN"/>
</dbReference>
<dbReference type="EnsemblPlants" id="EMT11858">
    <property type="protein sequence ID" value="EMT11858"/>
    <property type="gene ID" value="F775_16400"/>
</dbReference>
<dbReference type="InterPro" id="IPR000169">
    <property type="entry name" value="Pept_cys_AS"/>
</dbReference>
<dbReference type="SMART" id="SM00645">
    <property type="entry name" value="Pept_C1"/>
    <property type="match status" value="1"/>
</dbReference>
<evidence type="ECO:0000259" key="5">
    <source>
        <dbReference type="SMART" id="SM00645"/>
    </source>
</evidence>
<feature type="domain" description="Peptidase C1A papain C-terminal" evidence="5">
    <location>
        <begin position="105"/>
        <end position="309"/>
    </location>
</feature>
<dbReference type="PROSITE" id="PS00640">
    <property type="entry name" value="THIOL_PROTEASE_ASN"/>
    <property type="match status" value="1"/>
</dbReference>
<dbReference type="InterPro" id="IPR000668">
    <property type="entry name" value="Peptidase_C1A_C"/>
</dbReference>
<evidence type="ECO:0000256" key="4">
    <source>
        <dbReference type="ARBA" id="ARBA00023157"/>
    </source>
</evidence>
<dbReference type="InterPro" id="IPR038765">
    <property type="entry name" value="Papain-like_cys_pep_sf"/>
</dbReference>
<dbReference type="CDD" id="cd02248">
    <property type="entry name" value="Peptidase_C1A"/>
    <property type="match status" value="1"/>
</dbReference>
<dbReference type="InterPro" id="IPR013201">
    <property type="entry name" value="Prot_inhib_I29"/>
</dbReference>